<evidence type="ECO:0000313" key="3">
    <source>
        <dbReference type="EMBL" id="WIV58207.1"/>
    </source>
</evidence>
<feature type="region of interest" description="Disordered" evidence="1">
    <location>
        <begin position="82"/>
        <end position="116"/>
    </location>
</feature>
<protein>
    <submittedName>
        <fullName evidence="3">DUF222 domain-containing protein</fullName>
    </submittedName>
</protein>
<feature type="domain" description="DUF222" evidence="2">
    <location>
        <begin position="4"/>
        <end position="103"/>
    </location>
</feature>
<evidence type="ECO:0000259" key="2">
    <source>
        <dbReference type="Pfam" id="PF02720"/>
    </source>
</evidence>
<accession>A0ABY8XRA0</accession>
<dbReference type="InterPro" id="IPR003870">
    <property type="entry name" value="DUF222"/>
</dbReference>
<evidence type="ECO:0000256" key="1">
    <source>
        <dbReference type="SAM" id="MobiDB-lite"/>
    </source>
</evidence>
<reference evidence="3 4" key="1">
    <citation type="submission" date="2023-06" db="EMBL/GenBank/DDBJ databases">
        <authorList>
            <person name="Oyuntsetseg B."/>
            <person name="Kim S.B."/>
        </authorList>
    </citation>
    <scope>NUCLEOTIDE SEQUENCE [LARGE SCALE GENOMIC DNA]</scope>
    <source>
        <strain evidence="3 4">2-2</strain>
    </source>
</reference>
<feature type="compositionally biased region" description="Polar residues" evidence="1">
    <location>
        <begin position="104"/>
        <end position="116"/>
    </location>
</feature>
<name>A0ABY8XRA0_9PSEU</name>
<organism evidence="3 4">
    <name type="scientific">Amycolatopsis nalaikhensis</name>
    <dbReference type="NCBI Taxonomy" id="715472"/>
    <lineage>
        <taxon>Bacteria</taxon>
        <taxon>Bacillati</taxon>
        <taxon>Actinomycetota</taxon>
        <taxon>Actinomycetes</taxon>
        <taxon>Pseudonocardiales</taxon>
        <taxon>Pseudonocardiaceae</taxon>
        <taxon>Amycolatopsis</taxon>
    </lineage>
</organism>
<sequence length="116" mass="12022">MKRARALNSGRNLDGSPVPAVAAATGRAAASLSAPMIDVIVDTLRQIPAEHREDAEQHHLALAEDAGHKQVAALGARIVAHLDPDGPAPDPGVSVPRKRVTGMRSPTRSTWAASAA</sequence>
<dbReference type="Proteomes" id="UP001227101">
    <property type="component" value="Chromosome"/>
</dbReference>
<evidence type="ECO:0000313" key="4">
    <source>
        <dbReference type="Proteomes" id="UP001227101"/>
    </source>
</evidence>
<gene>
    <name evidence="3" type="ORF">QP939_05970</name>
</gene>
<dbReference type="Pfam" id="PF02720">
    <property type="entry name" value="DUF222"/>
    <property type="match status" value="1"/>
</dbReference>
<dbReference type="RefSeq" id="WP_285455553.1">
    <property type="nucleotide sequence ID" value="NZ_CP127173.1"/>
</dbReference>
<dbReference type="EMBL" id="CP127173">
    <property type="protein sequence ID" value="WIV58207.1"/>
    <property type="molecule type" value="Genomic_DNA"/>
</dbReference>
<proteinExistence type="predicted"/>
<keyword evidence="4" id="KW-1185">Reference proteome</keyword>